<reference evidence="3" key="5">
    <citation type="journal article" date="2011" name="Microbiology">
        <title>The role of two SARP family transcriptional regulators in regulation of the auricin gene cluster in Streptomyces aureofaciens CCM 3239.</title>
        <authorList>
            <person name="Novakova R."/>
            <person name="Rehakova A."/>
            <person name="Kutas P."/>
            <person name="Feckova L."/>
            <person name="Kormanec J."/>
        </authorList>
    </citation>
    <scope>NUCLEOTIDE SEQUENCE</scope>
    <source>
        <strain evidence="3">CCM3239</strain>
        <plasmid evidence="3">pSA3239</plasmid>
    </source>
</reference>
<feature type="transmembrane region" description="Helical" evidence="2">
    <location>
        <begin position="100"/>
        <end position="118"/>
    </location>
</feature>
<dbReference type="AlphaFoldDB" id="A0A068L8E1"/>
<evidence type="ECO:0000256" key="1">
    <source>
        <dbReference type="SAM" id="MobiDB-lite"/>
    </source>
</evidence>
<keyword evidence="2" id="KW-1133">Transmembrane helix</keyword>
<proteinExistence type="predicted"/>
<keyword evidence="2" id="KW-0812">Transmembrane</keyword>
<keyword evidence="3" id="KW-0614">Plasmid</keyword>
<protein>
    <submittedName>
        <fullName evidence="3">Uncharacterized protein</fullName>
    </submittedName>
</protein>
<accession>A0A068L8E1</accession>
<feature type="compositionally biased region" description="Basic and acidic residues" evidence="1">
    <location>
        <begin position="217"/>
        <end position="231"/>
    </location>
</feature>
<reference evidence="3" key="7">
    <citation type="journal article" date="2014" name="Appl. Microbiol. Biotechnol.">
        <title>Intriguing properties of the angucycline antibiotic auricin and complex regulation of its biosynthesis.</title>
        <authorList>
            <person name="Kormanec J."/>
            <person name="Novakova R."/>
            <person name="Mingyar E."/>
            <person name="Feckova L."/>
        </authorList>
    </citation>
    <scope>NUCLEOTIDE SEQUENCE</scope>
    <source>
        <strain evidence="3">CCM3239</strain>
        <plasmid evidence="3">pSA3239</plasmid>
    </source>
</reference>
<reference evidence="3" key="4">
    <citation type="journal article" date="2010" name="Microbiology">
        <title>The role of the TetR-family transcriptional regulator Aur1R in negative regulation of the auricin gene cluster in Streptomyces aureofaciens CCM 3239.</title>
        <authorList>
            <person name="Novakova R."/>
            <person name="Kutas P."/>
            <person name="Feckova L."/>
            <person name="Kormanec J."/>
        </authorList>
    </citation>
    <scope>NUCLEOTIDE SEQUENCE</scope>
    <source>
        <strain evidence="3">CCM3239</strain>
        <plasmid evidence="3">pSA3239</plasmid>
    </source>
</reference>
<reference evidence="3" key="6">
    <citation type="journal article" date="2013" name="FEMS Microbiol. Lett.">
        <title>The gene cluster aur1 for the angucycline antibiotic auricin is located on a large linear plasmid pSA3239 in Streptomyces aureofaciens CCM 3239.</title>
        <authorList>
            <person name="Novakova R."/>
            <person name="Knirschova R."/>
            <person name="Farkasovsky M."/>
            <person name="Feckova L."/>
            <person name="Rehakova A."/>
            <person name="Mingyar E."/>
            <person name="Kormanec J."/>
        </authorList>
    </citation>
    <scope>NUCLEOTIDE SEQUENCE</scope>
    <source>
        <strain evidence="3">CCM3239</strain>
        <plasmid evidence="3">pSA3239</plasmid>
    </source>
</reference>
<reference evidence="3" key="1">
    <citation type="journal article" date="2002" name="Gene">
        <title>Cloning and characterization of a polyketide synthase gene cluster involved in biosynthesis of a proposed angucycline-like polyketide auricin in Streptomyces aureofaciens CCM 3239.</title>
        <authorList>
            <person name="Novakova R."/>
            <person name="Bistakova J."/>
            <person name="Homerova D."/>
            <person name="Rezuchova B."/>
            <person name="Kormanec J."/>
        </authorList>
    </citation>
    <scope>NUCLEOTIDE SEQUENCE</scope>
    <source>
        <strain evidence="3">CCM3239</strain>
        <plasmid evidence="3">pSA3239</plasmid>
    </source>
</reference>
<name>A0A068L8E1_KITAU</name>
<reference evidence="3" key="3">
    <citation type="journal article" date="2010" name="Folia Microbiol. (Praha)">
        <title>Identification and characterization of an indigoidine-like gene for a blue pigment biosynthesis in Streptomyces aureofaciens CCM 3239.</title>
        <authorList>
            <person name="Novakova R."/>
            <person name="Odnogova Z."/>
            <person name="Kutas P."/>
            <person name="Feckova L."/>
            <person name="Kormanec J."/>
        </authorList>
    </citation>
    <scope>NUCLEOTIDE SEQUENCE</scope>
    <source>
        <strain evidence="3">CCM3239</strain>
        <plasmid evidence="3">pSA3239</plasmid>
    </source>
</reference>
<geneLocation type="plasmid" evidence="3">
    <name>pSA3239</name>
</geneLocation>
<feature type="region of interest" description="Disordered" evidence="1">
    <location>
        <begin position="187"/>
        <end position="249"/>
    </location>
</feature>
<sequence>MRLPLARIVPVTVALGAGVLLGVLGALPVRFDGPVFQVVGIVFSGGWSWACFAFLVGGSRPSKAEAALVAPVALAVGVVVYYLIKAVGSEAPGGDPTTQILVWGVAAFLFGAPMGLFGNLARNPGVPGLPLRLLVPLIAWYETSRRLEVEAAAAGPVATGTWSTVRVVAVLAAVALVGHTAWRWRARRDGRGPGAGPAAERGRSVQGLPDEGGDTGLDLRRHLGQGEDGRPHRTVVQPGEVAETEGGVA</sequence>
<feature type="transmembrane region" description="Helical" evidence="2">
    <location>
        <begin position="35"/>
        <end position="56"/>
    </location>
</feature>
<reference evidence="3" key="2">
    <citation type="journal article" date="2005" name="Microbiology">
        <title>Characterization of a regulatory gene essential for the production of the angucycline-like polyketide antibiotic auricin in Streptomyces aureofaciens CCM 3239.</title>
        <authorList>
            <person name="Novakova R."/>
            <person name="Homerova D."/>
            <person name="Feckova L."/>
            <person name="Kormanec J."/>
        </authorList>
    </citation>
    <scope>NUCLEOTIDE SEQUENCE</scope>
    <source>
        <strain evidence="3">CCM3239</strain>
        <plasmid evidence="3">pSA3239</plasmid>
    </source>
</reference>
<dbReference type="EMBL" id="KJ396772">
    <property type="protein sequence ID" value="AIE42002.1"/>
    <property type="molecule type" value="Genomic_DNA"/>
</dbReference>
<organism evidence="3">
    <name type="scientific">Kitasatospora aureofaciens</name>
    <name type="common">Streptomyces aureofaciens</name>
    <dbReference type="NCBI Taxonomy" id="1894"/>
    <lineage>
        <taxon>Bacteria</taxon>
        <taxon>Bacillati</taxon>
        <taxon>Actinomycetota</taxon>
        <taxon>Actinomycetes</taxon>
        <taxon>Kitasatosporales</taxon>
        <taxon>Streptomycetaceae</taxon>
        <taxon>Kitasatospora</taxon>
    </lineage>
</organism>
<keyword evidence="2" id="KW-0472">Membrane</keyword>
<reference evidence="3" key="8">
    <citation type="journal article" date="2015" name="Appl. Microbiol. Biotechnol.">
        <title>Characterisation of the genes involved in the biosynthesis and attachment of the aminodeoxysugar D-forosamine in the auricin gene cluster of Streptomyces aureofaciens CCM3239.</title>
        <authorList>
            <person name="Bekeova C."/>
            <person name="Rehakova A."/>
            <person name="Feckova L."/>
            <person name="Vlckova S."/>
            <person name="Novakova R."/>
            <person name="Mingyar E."/>
            <person name="Kormanec J."/>
        </authorList>
    </citation>
    <scope>NUCLEOTIDE SEQUENCE</scope>
    <source>
        <strain evidence="3">CCM3239</strain>
        <plasmid evidence="3">pSA3239</plasmid>
    </source>
</reference>
<evidence type="ECO:0000256" key="2">
    <source>
        <dbReference type="SAM" id="Phobius"/>
    </source>
</evidence>
<evidence type="ECO:0000313" key="3">
    <source>
        <dbReference type="EMBL" id="AIE42002.1"/>
    </source>
</evidence>
<feature type="transmembrane region" description="Helical" evidence="2">
    <location>
        <begin position="68"/>
        <end position="88"/>
    </location>
</feature>